<dbReference type="InterPro" id="IPR002110">
    <property type="entry name" value="Ankyrin_rpt"/>
</dbReference>
<evidence type="ECO:0000256" key="4">
    <source>
        <dbReference type="ARBA" id="ARBA00022803"/>
    </source>
</evidence>
<dbReference type="Pfam" id="PF13637">
    <property type="entry name" value="Ank_4"/>
    <property type="match status" value="1"/>
</dbReference>
<protein>
    <recommendedName>
        <fullName evidence="13">RING-type domain-containing protein</fullName>
    </recommendedName>
</protein>
<dbReference type="GO" id="GO:0098794">
    <property type="term" value="C:postsynapse"/>
    <property type="evidence" value="ECO:0007669"/>
    <property type="project" value="UniProtKB-SubCell"/>
</dbReference>
<feature type="compositionally biased region" description="Polar residues" evidence="12">
    <location>
        <begin position="719"/>
        <end position="739"/>
    </location>
</feature>
<dbReference type="PROSITE" id="PS50088">
    <property type="entry name" value="ANK_REPEAT"/>
    <property type="match status" value="6"/>
</dbReference>
<evidence type="ECO:0000256" key="6">
    <source>
        <dbReference type="ARBA" id="ARBA00023018"/>
    </source>
</evidence>
<dbReference type="InterPro" id="IPR011990">
    <property type="entry name" value="TPR-like_helical_dom_sf"/>
</dbReference>
<organism evidence="14 15">
    <name type="scientific">Mytilus galloprovincialis</name>
    <name type="common">Mediterranean mussel</name>
    <dbReference type="NCBI Taxonomy" id="29158"/>
    <lineage>
        <taxon>Eukaryota</taxon>
        <taxon>Metazoa</taxon>
        <taxon>Spiralia</taxon>
        <taxon>Lophotrochozoa</taxon>
        <taxon>Mollusca</taxon>
        <taxon>Bivalvia</taxon>
        <taxon>Autobranchia</taxon>
        <taxon>Pteriomorphia</taxon>
        <taxon>Mytilida</taxon>
        <taxon>Mytiloidea</taxon>
        <taxon>Mytilidae</taxon>
        <taxon>Mytilinae</taxon>
        <taxon>Mytilus</taxon>
    </lineage>
</organism>
<feature type="compositionally biased region" description="Polar residues" evidence="12">
    <location>
        <begin position="964"/>
        <end position="980"/>
    </location>
</feature>
<evidence type="ECO:0000256" key="5">
    <source>
        <dbReference type="ARBA" id="ARBA00022833"/>
    </source>
</evidence>
<evidence type="ECO:0000256" key="11">
    <source>
        <dbReference type="PROSITE-ProRule" id="PRU00175"/>
    </source>
</evidence>
<evidence type="ECO:0000313" key="14">
    <source>
        <dbReference type="EMBL" id="VDI10200.1"/>
    </source>
</evidence>
<evidence type="ECO:0000256" key="1">
    <source>
        <dbReference type="ARBA" id="ARBA00022553"/>
    </source>
</evidence>
<sequence>MGNKHTTSKKDVEFPGEIRGRSRSFTGFSSKFRRKSKSPTRERSSSVSEQRPKRGSLKSSQNSDAYSGQNGHTKLSKTNSLPVDSSSKPVTLIWNKKSAKEDKNDSSSSISTSAPSRSRYMPHHHNSSTITFLEGKDTLGRDTIRKSFTQQEMDESPRSTAKRMRQLTNVIYGDKLANLSLRRGLAIQNRDMSLSQASLSKISMKSRSLHSLLSTDYENDEFEDNFCEKSSKQPDFHQSNDFYFMRPRTGSAPASELTQKGKMAMGAGDVQRRKISHQMPLESTPKELVRNSGSYEKVNRRSPEEVIQARRMLVFRALKTEDGVVSPDNSKIQNEIANNGGHVSPTKNLRNVGVRQQSPTKEWVSSAEYYKQDSHNHDMYGNRLKSPNYVVCSNSSDSGPVLGNDLIHYAAGNSSEALFDNRSVSLGNSSRSSSPINNEQRAIYSQIVCTQNLKKSPVKEDQNSRTLEKNRNPKTPNKNVLPNIDEYKVLSSNISKGDRCGSYETLTRKAKSDDEFIDQENYLMRERSHSFSLSSPKPGFRKEKRIEKSFYDGVCISPIMDYEQSPRLHTRSNSWSVLHEKHNITPRTKGHQSMNRLWSYSVTSLSDMSSDLSGNYSQRFLDDRFNREGDLGLIHQLNMDSDTGGVCPICHMPFDKGKKRRLIDACGHERCYMCMFNHDTCPLCDKNFVNRTQANNSLQSSDSLSQRPKLKTNGHFSPKMQTSQPYRYSSHQGPVDSVTQTTPKLHVCQTSNQQQQPSTNLPVTPTKPRFFQPICPSPTPPIPPPPKNYTVDYKHAKYYSSDSAIDSPDLSGNSITMTTNDDLDELSKLDQLGLNLHAPHAGKRSPPPPPPDVAQNDLMMRLGLLLGERVPISEQDQLTPICQSGNQTEETFTSVSSLGSFDATPDRGISDSSPLSTLTASSGSERASSGIHMGCGSLFPSNRDPSADSVNSLMSNSSSHGISPQSTTQRPHSITTSQPGQIEDLGLFGKRQSPMRRSARAAVSHHQDSRGSRMLRIKPPQLHLYPINFELPHPEGKPIFVGREWLFKEMEMALNSEPTSDQPRGVVISGGIGAGKTAILEQLIDCSCFGDGRSGLVEGSSHRLHQDRFHPNGINYSPTSTLNSSPHSHLSASCGNMSYDALRSLGSQVVAYHFCQADNNVTCLVPEFVHSLAARLCLVPQLSSYRELLLQDTQLQDVLSLKECIKNPSLSFIKGIVGPLQNLKETGKIHSDSCIILVDSLNEAEFHKPDYGDTIASFLSHHLDDFPMWLKLVVTVQTVLLDITKSLPFQQICIDRDPENQYIAADLQDYVNHRLETSPSVKNNIALNGRLEAATQVKFCNHLQTLSKGSFLFCKWTLDLIEQGHLVLKSSNYKILPMNISEVFLLHFNIKFPSVRSFEKVSPILGVCLATLYPLKKEEIFETINSGYTQRYISWEDFSHRLEVLSKFIHRRKDETYMFFHPAFREWLIRRDDSDNPKFLCDLRNGHALMAFKYSRVDAPLLSDKTIELGHHILKAHIYKNISKQRGYSSRDMQAYWMALSSDNLNAALACHRNLFSPNVKVSRLILLSGANPNTRCNQLNHAPVLGVAAKEGFADAVSLLLEFNASVDAVNDQGMSALCFAAAEGHIDVIKMLCRKNARLSHVDNCGQCPAVHAALNGHLDALAYLLQCDWSSYDGQLIKVEAMQQALVAGATMGHIDICEYLLQTNSHSVEGFGINSLDTLFGDTPLTASCAHGHHDMASWLIDQGANPSQPNGKSFSPLLCAVDSGKWDVADLLLGVGVDIEQVDKYGRTPLMISAYKGHIGVVEMLLARGASVESVDKEGLTSLAWGCLKGHLHIIQTLQERGSNLHHTDRCGRSPLQLAAFHGDSHVVQYLIDQGANIEHEDLNGMRALDRAIDRRNTSVVVSFLRKGAKLGHTTWAVAAGKPDVMLLLLNKLMEDGNILYKKNRIKEAAQRYQYALKKFPEGGECDDTKTFKELRLNLLLNLSRCKRKVNDYEGAIELATKALDIKANSFEAFYARARAKRDNRQGASALDDLKEALKLAPNNRELQRLLMRVRDECRDQARYENIQGSHQSLNDQERRREETAL</sequence>
<comment type="subcellular location">
    <subcellularLocation>
        <location evidence="8">Postsynapse</location>
    </subcellularLocation>
</comment>
<dbReference type="InterPro" id="IPR050889">
    <property type="entry name" value="Dendritic_Spine_Reg/Scaffold"/>
</dbReference>
<dbReference type="InterPro" id="IPR001841">
    <property type="entry name" value="Znf_RING"/>
</dbReference>
<comment type="caution">
    <text evidence="14">The sequence shown here is derived from an EMBL/GenBank/DDBJ whole genome shotgun (WGS) entry which is preliminary data.</text>
</comment>
<dbReference type="SUPFAM" id="SSF57850">
    <property type="entry name" value="RING/U-box"/>
    <property type="match status" value="1"/>
</dbReference>
<dbReference type="Proteomes" id="UP000596742">
    <property type="component" value="Unassembled WGS sequence"/>
</dbReference>
<keyword evidence="4" id="KW-0802">TPR repeat</keyword>
<dbReference type="Pfam" id="PF25520">
    <property type="entry name" value="AAA_lid_TANC1"/>
    <property type="match status" value="1"/>
</dbReference>
<dbReference type="EMBL" id="UYJE01002371">
    <property type="protein sequence ID" value="VDI10200.1"/>
    <property type="molecule type" value="Genomic_DNA"/>
</dbReference>
<feature type="repeat" description="ANK" evidence="10">
    <location>
        <begin position="1823"/>
        <end position="1855"/>
    </location>
</feature>
<feature type="compositionally biased region" description="Low complexity" evidence="12">
    <location>
        <begin position="947"/>
        <end position="963"/>
    </location>
</feature>
<feature type="repeat" description="ANK" evidence="10">
    <location>
        <begin position="1856"/>
        <end position="1888"/>
    </location>
</feature>
<proteinExistence type="inferred from homology"/>
<dbReference type="Pfam" id="PF12796">
    <property type="entry name" value="Ank_2"/>
    <property type="match status" value="2"/>
</dbReference>
<keyword evidence="5" id="KW-0862">Zinc</keyword>
<dbReference type="GO" id="GO:0008270">
    <property type="term" value="F:zinc ion binding"/>
    <property type="evidence" value="ECO:0007669"/>
    <property type="project" value="UniProtKB-KW"/>
</dbReference>
<feature type="region of interest" description="Disordered" evidence="12">
    <location>
        <begin position="882"/>
        <end position="985"/>
    </location>
</feature>
<accession>A0A8B6CW97</accession>
<feature type="compositionally biased region" description="Low complexity" evidence="12">
    <location>
        <begin position="696"/>
        <end position="706"/>
    </location>
</feature>
<feature type="compositionally biased region" description="Basic and acidic residues" evidence="12">
    <location>
        <begin position="2081"/>
        <end position="2091"/>
    </location>
</feature>
<feature type="compositionally biased region" description="Basic and acidic residues" evidence="12">
    <location>
        <begin position="457"/>
        <end position="471"/>
    </location>
</feature>
<dbReference type="Pfam" id="PF25521">
    <property type="entry name" value="WHD_TANC1"/>
    <property type="match status" value="1"/>
</dbReference>
<evidence type="ECO:0000256" key="3">
    <source>
        <dbReference type="ARBA" id="ARBA00022771"/>
    </source>
</evidence>
<feature type="region of interest" description="Disordered" evidence="12">
    <location>
        <begin position="993"/>
        <end position="1012"/>
    </location>
</feature>
<dbReference type="PANTHER" id="PTHR24166">
    <property type="entry name" value="ROLLING PEBBLES, ISOFORM B"/>
    <property type="match status" value="1"/>
</dbReference>
<dbReference type="SMART" id="SM00028">
    <property type="entry name" value="TPR"/>
    <property type="match status" value="3"/>
</dbReference>
<dbReference type="InterPro" id="IPR058018">
    <property type="entry name" value="AAA_lid_TANC1/2"/>
</dbReference>
<name>A0A8B6CW97_MYTGA</name>
<dbReference type="Gene3D" id="1.25.40.20">
    <property type="entry name" value="Ankyrin repeat-containing domain"/>
    <property type="match status" value="2"/>
</dbReference>
<keyword evidence="3 11" id="KW-0479">Metal-binding</keyword>
<dbReference type="PROSITE" id="PS50089">
    <property type="entry name" value="ZF_RING_2"/>
    <property type="match status" value="1"/>
</dbReference>
<dbReference type="InterPro" id="IPR036770">
    <property type="entry name" value="Ankyrin_rpt-contain_sf"/>
</dbReference>
<feature type="compositionally biased region" description="Polar residues" evidence="12">
    <location>
        <begin position="882"/>
        <end position="899"/>
    </location>
</feature>
<keyword evidence="2" id="KW-0677">Repeat</keyword>
<dbReference type="PANTHER" id="PTHR24166:SF55">
    <property type="entry name" value="ROLLING PEBBLES, ISOFORM B"/>
    <property type="match status" value="1"/>
</dbReference>
<feature type="repeat" description="ANK" evidence="10">
    <location>
        <begin position="1724"/>
        <end position="1756"/>
    </location>
</feature>
<feature type="repeat" description="ANK" evidence="10">
    <location>
        <begin position="1614"/>
        <end position="1646"/>
    </location>
</feature>
<evidence type="ECO:0000259" key="13">
    <source>
        <dbReference type="PROSITE" id="PS50089"/>
    </source>
</evidence>
<evidence type="ECO:0000256" key="2">
    <source>
        <dbReference type="ARBA" id="ARBA00022737"/>
    </source>
</evidence>
<feature type="region of interest" description="Disordered" evidence="12">
    <location>
        <begin position="1"/>
        <end position="130"/>
    </location>
</feature>
<feature type="repeat" description="ANK" evidence="10">
    <location>
        <begin position="1757"/>
        <end position="1789"/>
    </location>
</feature>
<dbReference type="InterPro" id="IPR058056">
    <property type="entry name" value="WH_TANC1/2"/>
</dbReference>
<feature type="compositionally biased region" description="Polar residues" evidence="12">
    <location>
        <begin position="57"/>
        <end position="89"/>
    </location>
</feature>
<reference evidence="14" key="1">
    <citation type="submission" date="2018-11" db="EMBL/GenBank/DDBJ databases">
        <authorList>
            <person name="Alioto T."/>
            <person name="Alioto T."/>
        </authorList>
    </citation>
    <scope>NUCLEOTIDE SEQUENCE</scope>
</reference>
<dbReference type="InterPro" id="IPR019734">
    <property type="entry name" value="TPR_rpt"/>
</dbReference>
<feature type="region of interest" description="Disordered" evidence="12">
    <location>
        <begin position="696"/>
        <end position="739"/>
    </location>
</feature>
<feature type="compositionally biased region" description="Polar residues" evidence="12">
    <location>
        <begin position="910"/>
        <end position="927"/>
    </location>
</feature>
<dbReference type="SUPFAM" id="SSF48452">
    <property type="entry name" value="TPR-like"/>
    <property type="match status" value="1"/>
</dbReference>
<evidence type="ECO:0000256" key="7">
    <source>
        <dbReference type="ARBA" id="ARBA00023043"/>
    </source>
</evidence>
<feature type="repeat" description="ANK" evidence="10">
    <location>
        <begin position="1790"/>
        <end position="1822"/>
    </location>
</feature>
<evidence type="ECO:0000256" key="10">
    <source>
        <dbReference type="PROSITE-ProRule" id="PRU00023"/>
    </source>
</evidence>
<evidence type="ECO:0000256" key="8">
    <source>
        <dbReference type="ARBA" id="ARBA00034110"/>
    </source>
</evidence>
<feature type="region of interest" description="Disordered" evidence="12">
    <location>
        <begin position="324"/>
        <end position="348"/>
    </location>
</feature>
<gene>
    <name evidence="14" type="ORF">MGAL_10B076754</name>
</gene>
<keyword evidence="6" id="KW-0770">Synapse</keyword>
<evidence type="ECO:0000313" key="15">
    <source>
        <dbReference type="Proteomes" id="UP000596742"/>
    </source>
</evidence>
<feature type="region of interest" description="Disordered" evidence="12">
    <location>
        <begin position="454"/>
        <end position="481"/>
    </location>
</feature>
<dbReference type="PROSITE" id="PS50297">
    <property type="entry name" value="ANK_REP_REGION"/>
    <property type="match status" value="3"/>
</dbReference>
<dbReference type="Gene3D" id="1.25.40.10">
    <property type="entry name" value="Tetratricopeptide repeat domain"/>
    <property type="match status" value="1"/>
</dbReference>
<feature type="region of interest" description="Disordered" evidence="12">
    <location>
        <begin position="2071"/>
        <end position="2091"/>
    </location>
</feature>
<dbReference type="SUPFAM" id="SSF48403">
    <property type="entry name" value="Ankyrin repeat"/>
    <property type="match status" value="1"/>
</dbReference>
<keyword evidence="1" id="KW-0597">Phosphoprotein</keyword>
<evidence type="ECO:0000256" key="9">
    <source>
        <dbReference type="ARBA" id="ARBA00038259"/>
    </source>
</evidence>
<dbReference type="OrthoDB" id="5958958at2759"/>
<keyword evidence="15" id="KW-1185">Reference proteome</keyword>
<dbReference type="Pfam" id="PF00023">
    <property type="entry name" value="Ank"/>
    <property type="match status" value="1"/>
</dbReference>
<feature type="compositionally biased region" description="Low complexity" evidence="12">
    <location>
        <begin position="106"/>
        <end position="118"/>
    </location>
</feature>
<dbReference type="SMART" id="SM00248">
    <property type="entry name" value="ANK"/>
    <property type="match status" value="10"/>
</dbReference>
<keyword evidence="7 10" id="KW-0040">ANK repeat</keyword>
<feature type="compositionally biased region" description="Basic and acidic residues" evidence="12">
    <location>
        <begin position="8"/>
        <end position="20"/>
    </location>
</feature>
<evidence type="ECO:0000256" key="12">
    <source>
        <dbReference type="SAM" id="MobiDB-lite"/>
    </source>
</evidence>
<comment type="similarity">
    <text evidence="9">Belongs to the TANC family.</text>
</comment>
<feature type="compositionally biased region" description="Polar residues" evidence="12">
    <location>
        <begin position="327"/>
        <end position="337"/>
    </location>
</feature>
<feature type="domain" description="RING-type" evidence="13">
    <location>
        <begin position="647"/>
        <end position="685"/>
    </location>
</feature>
<keyword evidence="3 11" id="KW-0863">Zinc-finger</keyword>